<accession>A0A2W2DSC8</accession>
<comment type="caution">
    <text evidence="1">The sequence shown here is derived from an EMBL/GenBank/DDBJ whole genome shotgun (WGS) entry which is preliminary data.</text>
</comment>
<reference evidence="1 2" key="1">
    <citation type="submission" date="2018-01" db="EMBL/GenBank/DDBJ databases">
        <title>Draft genome sequence of Jishengella sp. NA12.</title>
        <authorList>
            <person name="Sahin N."/>
            <person name="Ay H."/>
            <person name="Saygin H."/>
        </authorList>
    </citation>
    <scope>NUCLEOTIDE SEQUENCE [LARGE SCALE GENOMIC DNA]</scope>
    <source>
        <strain evidence="1 2">NA12</strain>
    </source>
</reference>
<keyword evidence="2" id="KW-1185">Reference proteome</keyword>
<dbReference type="AlphaFoldDB" id="A0A2W2DSC8"/>
<gene>
    <name evidence="1" type="ORF">C1I95_31715</name>
</gene>
<dbReference type="Proteomes" id="UP000248924">
    <property type="component" value="Unassembled WGS sequence"/>
</dbReference>
<dbReference type="EMBL" id="POTY01000343">
    <property type="protein sequence ID" value="PZG07019.1"/>
    <property type="molecule type" value="Genomic_DNA"/>
</dbReference>
<name>A0A2W2DSC8_9ACTN</name>
<proteinExistence type="predicted"/>
<protein>
    <submittedName>
        <fullName evidence="1">Uncharacterized protein</fullName>
    </submittedName>
</protein>
<evidence type="ECO:0000313" key="2">
    <source>
        <dbReference type="Proteomes" id="UP000248924"/>
    </source>
</evidence>
<evidence type="ECO:0000313" key="1">
    <source>
        <dbReference type="EMBL" id="PZG07019.1"/>
    </source>
</evidence>
<organism evidence="1 2">
    <name type="scientific">Micromonospora craterilacus</name>
    <dbReference type="NCBI Taxonomy" id="1655439"/>
    <lineage>
        <taxon>Bacteria</taxon>
        <taxon>Bacillati</taxon>
        <taxon>Actinomycetota</taxon>
        <taxon>Actinomycetes</taxon>
        <taxon>Micromonosporales</taxon>
        <taxon>Micromonosporaceae</taxon>
        <taxon>Micromonospora</taxon>
    </lineage>
</organism>
<sequence length="121" mass="12867">MPVVPGWISLPRSGRLQVSRFSEAASPMYWRPLSGPRSPEGAGLLTMSKIHGRPRYCSPYRIAGMPYTSDHGVVPDRPGSVMAASSRMSAANDGRGGVQLTKSVLVETHTVRGPAGTFGAE</sequence>